<feature type="transmembrane region" description="Helical" evidence="7">
    <location>
        <begin position="171"/>
        <end position="191"/>
    </location>
</feature>
<keyword evidence="10" id="KW-1185">Reference proteome</keyword>
<dbReference type="Pfam" id="PF00892">
    <property type="entry name" value="EamA"/>
    <property type="match status" value="1"/>
</dbReference>
<feature type="transmembrane region" description="Helical" evidence="7">
    <location>
        <begin position="197"/>
        <end position="220"/>
    </location>
</feature>
<evidence type="ECO:0000256" key="6">
    <source>
        <dbReference type="SAM" id="MobiDB-lite"/>
    </source>
</evidence>
<feature type="transmembrane region" description="Helical" evidence="7">
    <location>
        <begin position="140"/>
        <end position="159"/>
    </location>
</feature>
<proteinExistence type="inferred from homology"/>
<keyword evidence="5 7" id="KW-0472">Membrane</keyword>
<feature type="transmembrane region" description="Helical" evidence="7">
    <location>
        <begin position="116"/>
        <end position="134"/>
    </location>
</feature>
<dbReference type="AlphaFoldDB" id="A0A317FKF4"/>
<comment type="similarity">
    <text evidence="2">Belongs to the drug/metabolite transporter (DMT) superfamily. 10 TMS drug/metabolite exporter (DME) (TC 2.A.7.3) family.</text>
</comment>
<feature type="domain" description="EamA" evidence="8">
    <location>
        <begin position="3"/>
        <end position="131"/>
    </location>
</feature>
<dbReference type="Proteomes" id="UP000245765">
    <property type="component" value="Unassembled WGS sequence"/>
</dbReference>
<evidence type="ECO:0000256" key="2">
    <source>
        <dbReference type="ARBA" id="ARBA00009853"/>
    </source>
</evidence>
<evidence type="ECO:0000256" key="7">
    <source>
        <dbReference type="SAM" id="Phobius"/>
    </source>
</evidence>
<organism evidence="9 10">
    <name type="scientific">Falsiroseomonas bella</name>
    <dbReference type="NCBI Taxonomy" id="2184016"/>
    <lineage>
        <taxon>Bacteria</taxon>
        <taxon>Pseudomonadati</taxon>
        <taxon>Pseudomonadota</taxon>
        <taxon>Alphaproteobacteria</taxon>
        <taxon>Acetobacterales</taxon>
        <taxon>Roseomonadaceae</taxon>
        <taxon>Falsiroseomonas</taxon>
    </lineage>
</organism>
<evidence type="ECO:0000256" key="5">
    <source>
        <dbReference type="ARBA" id="ARBA00023136"/>
    </source>
</evidence>
<dbReference type="EMBL" id="QGNA01000001">
    <property type="protein sequence ID" value="PWS39255.1"/>
    <property type="molecule type" value="Genomic_DNA"/>
</dbReference>
<protein>
    <submittedName>
        <fullName evidence="9">EamA family transporter</fullName>
    </submittedName>
</protein>
<reference evidence="10" key="1">
    <citation type="submission" date="2018-05" db="EMBL/GenBank/DDBJ databases">
        <authorList>
            <person name="Du Z."/>
            <person name="Wang X."/>
        </authorList>
    </citation>
    <scope>NUCLEOTIDE SEQUENCE [LARGE SCALE GENOMIC DNA]</scope>
    <source>
        <strain evidence="10">CQN31</strain>
    </source>
</reference>
<dbReference type="InterPro" id="IPR037185">
    <property type="entry name" value="EmrE-like"/>
</dbReference>
<evidence type="ECO:0000256" key="4">
    <source>
        <dbReference type="ARBA" id="ARBA00022989"/>
    </source>
</evidence>
<feature type="transmembrane region" description="Helical" evidence="7">
    <location>
        <begin position="29"/>
        <end position="49"/>
    </location>
</feature>
<feature type="transmembrane region" description="Helical" evidence="7">
    <location>
        <begin position="232"/>
        <end position="251"/>
    </location>
</feature>
<keyword evidence="4 7" id="KW-1133">Transmembrane helix</keyword>
<dbReference type="PANTHER" id="PTHR22911:SF6">
    <property type="entry name" value="SOLUTE CARRIER FAMILY 35 MEMBER G1"/>
    <property type="match status" value="1"/>
</dbReference>
<name>A0A317FKF4_9PROT</name>
<dbReference type="GO" id="GO:0016020">
    <property type="term" value="C:membrane"/>
    <property type="evidence" value="ECO:0007669"/>
    <property type="project" value="UniProtKB-SubCell"/>
</dbReference>
<evidence type="ECO:0000256" key="1">
    <source>
        <dbReference type="ARBA" id="ARBA00004141"/>
    </source>
</evidence>
<accession>A0A317FKF4</accession>
<dbReference type="PANTHER" id="PTHR22911">
    <property type="entry name" value="ACYL-MALONYL CONDENSING ENZYME-RELATED"/>
    <property type="match status" value="1"/>
</dbReference>
<comment type="caution">
    <text evidence="9">The sequence shown here is derived from an EMBL/GenBank/DDBJ whole genome shotgun (WGS) entry which is preliminary data.</text>
</comment>
<dbReference type="SUPFAM" id="SSF103481">
    <property type="entry name" value="Multidrug resistance efflux transporter EmrE"/>
    <property type="match status" value="2"/>
</dbReference>
<gene>
    <name evidence="9" type="ORF">DFH01_01710</name>
</gene>
<evidence type="ECO:0000259" key="8">
    <source>
        <dbReference type="Pfam" id="PF00892"/>
    </source>
</evidence>
<dbReference type="InterPro" id="IPR000620">
    <property type="entry name" value="EamA_dom"/>
</dbReference>
<dbReference type="OrthoDB" id="9812899at2"/>
<evidence type="ECO:0000313" key="9">
    <source>
        <dbReference type="EMBL" id="PWS39255.1"/>
    </source>
</evidence>
<feature type="transmembrane region" description="Helical" evidence="7">
    <location>
        <begin position="90"/>
        <end position="109"/>
    </location>
</feature>
<comment type="subcellular location">
    <subcellularLocation>
        <location evidence="1">Membrane</location>
        <topology evidence="1">Multi-pass membrane protein</topology>
    </subcellularLocation>
</comment>
<evidence type="ECO:0000256" key="3">
    <source>
        <dbReference type="ARBA" id="ARBA00022692"/>
    </source>
</evidence>
<evidence type="ECO:0000313" key="10">
    <source>
        <dbReference type="Proteomes" id="UP000245765"/>
    </source>
</evidence>
<sequence>MRGIATISAGYAVISAADAAVKWALPEVGVAMAMIWRGVFGMLAIALLSRGRRLRPRRVPLLALRSTLHCMVTVAFYLAWFNHFPLADSYAVNAAAPLIMTVLAIPLLGETVGWRRWVSTVVGFIGVLIMLQPGGELWRWETAMLLAGTATLAVTRIWTRVLAATDTPQAIAFWLLFAHVPMGLLLLPAFPPPGSLLPGWGVAFALAFLGLANGCAHFLFARAFAIAPVSALAPYEYTTLLWGGLLGFAIWAELPSWTTLGGASLVIAAGLYNLHRERVRRAEARGLQGQNAGASDRRRAEGPEAPSTAGVNRPRGPQGQT</sequence>
<keyword evidence="3 7" id="KW-0812">Transmembrane</keyword>
<feature type="region of interest" description="Disordered" evidence="6">
    <location>
        <begin position="285"/>
        <end position="321"/>
    </location>
</feature>
<feature type="transmembrane region" description="Helical" evidence="7">
    <location>
        <begin position="257"/>
        <end position="275"/>
    </location>
</feature>
<feature type="transmembrane region" description="Helical" evidence="7">
    <location>
        <begin position="61"/>
        <end position="84"/>
    </location>
</feature>